<evidence type="ECO:0000256" key="2">
    <source>
        <dbReference type="ARBA" id="ARBA00023002"/>
    </source>
</evidence>
<dbReference type="FunFam" id="3.40.605.10:FF:000026">
    <property type="entry name" value="Aldehyde dehydrogenase, putative"/>
    <property type="match status" value="1"/>
</dbReference>
<dbReference type="CDD" id="cd07103">
    <property type="entry name" value="ALDH_F5_SSADH_GabD"/>
    <property type="match status" value="1"/>
</dbReference>
<dbReference type="STRING" id="633149.Bresu_2049"/>
<dbReference type="BioCyc" id="BSUB633149:G1GM8-2046-MONOMER"/>
<evidence type="ECO:0000256" key="5">
    <source>
        <dbReference type="RuleBase" id="RU003345"/>
    </source>
</evidence>
<sequence length="489" mass="51132">MPSPGQARGQMLRPDLIRHQCYIDGAWRAAASGETIGVSDPFTGTGIGDVPSLAAGEIDDAILAAKRAFVEWSGRNPRERGGLLRRWHDLVLSHAEDLACLITLENGKPLKEARGEIAYGAAFIALYAEEAGRALGEIIPAPTSGRRLLVEREPVGVCGVITPWNFPVAMLTRKLAPALAAGCTVVAKPAAETPFSALALAVLAEEAGIPAGVINIVTGQPAMVGERLTSSSIVRKISFTGSTRVGAQLMAASAGTIKRLSLELGGNAPLLIFDDADLSVAVETAMVAKFRNTGQSCIAANRIYVQQGLHDAFVEAFSERVAALTSGDGFDPATDIGPLISEAAVAKVDRHILDATNGGARILNGGLSGEGRMCRPTLMCDVATDALVTQEETFGPLAAVIRFDTIERGIQLANDTPFGLAAYLCSSSPATISRVGRALESGMVGINTGLISTAFAPFGGVKMSGLGREGSHHGLNEYLNLKYLCEAEL</sequence>
<dbReference type="SUPFAM" id="SSF53720">
    <property type="entry name" value="ALDH-like"/>
    <property type="match status" value="1"/>
</dbReference>
<dbReference type="HOGENOM" id="CLU_005391_5_1_5"/>
<organism evidence="7 8">
    <name type="scientific">Brevundimonas subvibrioides (strain ATCC 15264 / DSM 4735 / LMG 14903 / NBRC 16000 / CB 81)</name>
    <name type="common">Caulobacter subvibrioides</name>
    <dbReference type="NCBI Taxonomy" id="633149"/>
    <lineage>
        <taxon>Bacteria</taxon>
        <taxon>Pseudomonadati</taxon>
        <taxon>Pseudomonadota</taxon>
        <taxon>Alphaproteobacteria</taxon>
        <taxon>Caulobacterales</taxon>
        <taxon>Caulobacteraceae</taxon>
        <taxon>Brevundimonas</taxon>
    </lineage>
</organism>
<dbReference type="GO" id="GO:0004777">
    <property type="term" value="F:succinate-semialdehyde dehydrogenase (NAD+) activity"/>
    <property type="evidence" value="ECO:0007669"/>
    <property type="project" value="TreeGrafter"/>
</dbReference>
<dbReference type="InterPro" id="IPR016163">
    <property type="entry name" value="Ald_DH_C"/>
</dbReference>
<comment type="similarity">
    <text evidence="1 5">Belongs to the aldehyde dehydrogenase family.</text>
</comment>
<dbReference type="InterPro" id="IPR016162">
    <property type="entry name" value="Ald_DH_N"/>
</dbReference>
<dbReference type="PANTHER" id="PTHR43353">
    <property type="entry name" value="SUCCINATE-SEMIALDEHYDE DEHYDROGENASE, MITOCHONDRIAL"/>
    <property type="match status" value="1"/>
</dbReference>
<dbReference type="InterPro" id="IPR015590">
    <property type="entry name" value="Aldehyde_DH_dom"/>
</dbReference>
<evidence type="ECO:0000313" key="8">
    <source>
        <dbReference type="Proteomes" id="UP000002696"/>
    </source>
</evidence>
<evidence type="ECO:0000256" key="4">
    <source>
        <dbReference type="PROSITE-ProRule" id="PRU10007"/>
    </source>
</evidence>
<dbReference type="FunFam" id="3.40.605.10:FF:000005">
    <property type="entry name" value="Succinate-semialdehyde dehydrogenase I"/>
    <property type="match status" value="1"/>
</dbReference>
<dbReference type="GO" id="GO:0009450">
    <property type="term" value="P:gamma-aminobutyric acid catabolic process"/>
    <property type="evidence" value="ECO:0007669"/>
    <property type="project" value="TreeGrafter"/>
</dbReference>
<feature type="active site" evidence="4">
    <location>
        <position position="263"/>
    </location>
</feature>
<dbReference type="EMBL" id="CP002102">
    <property type="protein sequence ID" value="ADL01359.1"/>
    <property type="molecule type" value="Genomic_DNA"/>
</dbReference>
<dbReference type="Proteomes" id="UP000002696">
    <property type="component" value="Chromosome"/>
</dbReference>
<keyword evidence="2 5" id="KW-0560">Oxidoreductase</keyword>
<accession>D9QIM6</accession>
<protein>
    <submittedName>
        <fullName evidence="7">Aldehyde Dehydrogenase</fullName>
    </submittedName>
</protein>
<dbReference type="InterPro" id="IPR016160">
    <property type="entry name" value="Ald_DH_CS_CYS"/>
</dbReference>
<keyword evidence="8" id="KW-1185">Reference proteome</keyword>
<dbReference type="Gene3D" id="3.40.605.10">
    <property type="entry name" value="Aldehyde Dehydrogenase, Chain A, domain 1"/>
    <property type="match status" value="1"/>
</dbReference>
<evidence type="ECO:0000259" key="6">
    <source>
        <dbReference type="Pfam" id="PF00171"/>
    </source>
</evidence>
<dbReference type="PROSITE" id="PS00070">
    <property type="entry name" value="ALDEHYDE_DEHYDR_CYS"/>
    <property type="match status" value="1"/>
</dbReference>
<dbReference type="FunCoup" id="D9QIM6">
    <property type="interactions" value="395"/>
</dbReference>
<keyword evidence="3" id="KW-0558">Oxidation</keyword>
<dbReference type="PANTHER" id="PTHR43353:SF5">
    <property type="entry name" value="SUCCINATE-SEMIALDEHYDE DEHYDROGENASE, MITOCHONDRIAL"/>
    <property type="match status" value="1"/>
</dbReference>
<dbReference type="Pfam" id="PF00171">
    <property type="entry name" value="Aldedh"/>
    <property type="match status" value="1"/>
</dbReference>
<dbReference type="PROSITE" id="PS00687">
    <property type="entry name" value="ALDEHYDE_DEHYDR_GLU"/>
    <property type="match status" value="1"/>
</dbReference>
<dbReference type="KEGG" id="bsb:Bresu_2049"/>
<evidence type="ECO:0000313" key="7">
    <source>
        <dbReference type="EMBL" id="ADL01359.1"/>
    </source>
</evidence>
<name>D9QIM6_BRESC</name>
<feature type="domain" description="Aldehyde dehydrogenase" evidence="6">
    <location>
        <begin position="27"/>
        <end position="483"/>
    </location>
</feature>
<dbReference type="InterPro" id="IPR050740">
    <property type="entry name" value="Aldehyde_DH_Superfamily"/>
</dbReference>
<dbReference type="AlphaFoldDB" id="D9QIM6"/>
<dbReference type="InParanoid" id="D9QIM6"/>
<gene>
    <name evidence="7" type="ordered locus">Bresu_2049</name>
</gene>
<dbReference type="eggNOG" id="COG1012">
    <property type="taxonomic scope" value="Bacteria"/>
</dbReference>
<proteinExistence type="inferred from homology"/>
<dbReference type="RefSeq" id="WP_013269460.1">
    <property type="nucleotide sequence ID" value="NC_014375.1"/>
</dbReference>
<evidence type="ECO:0000256" key="1">
    <source>
        <dbReference type="ARBA" id="ARBA00009986"/>
    </source>
</evidence>
<dbReference type="Gene3D" id="3.40.309.10">
    <property type="entry name" value="Aldehyde Dehydrogenase, Chain A, domain 2"/>
    <property type="match status" value="1"/>
</dbReference>
<reference evidence="8" key="1">
    <citation type="journal article" date="2011" name="J. Bacteriol.">
        <title>Genome sequences of eight morphologically diverse alphaproteobacteria.</title>
        <authorList>
            <consortium name="US DOE Joint Genome Institute"/>
            <person name="Brown P.J."/>
            <person name="Kysela D.T."/>
            <person name="Buechlein A."/>
            <person name="Hemmerich C."/>
            <person name="Brun Y.V."/>
        </authorList>
    </citation>
    <scope>NUCLEOTIDE SEQUENCE [LARGE SCALE GENOMIC DNA]</scope>
    <source>
        <strain evidence="8">ATCC 15264 / DSM 4735 / LMG 14903 / NBRC 16000 / CB 81</strain>
    </source>
</reference>
<dbReference type="InterPro" id="IPR029510">
    <property type="entry name" value="Ald_DH_CS_GLU"/>
</dbReference>
<evidence type="ECO:0000256" key="3">
    <source>
        <dbReference type="ARBA" id="ARBA00023097"/>
    </source>
</evidence>
<dbReference type="FunFam" id="3.40.309.10:FF:000004">
    <property type="entry name" value="Succinate-semialdehyde dehydrogenase I"/>
    <property type="match status" value="1"/>
</dbReference>
<dbReference type="InterPro" id="IPR016161">
    <property type="entry name" value="Ald_DH/histidinol_DH"/>
</dbReference>